<dbReference type="SUPFAM" id="SSF53271">
    <property type="entry name" value="PRTase-like"/>
    <property type="match status" value="1"/>
</dbReference>
<dbReference type="InterPro" id="IPR029057">
    <property type="entry name" value="PRTase-like"/>
</dbReference>
<protein>
    <recommendedName>
        <fullName evidence="2 7">Orotate phosphoribosyltransferase</fullName>
        <shortName evidence="7">OPRT</shortName>
        <shortName evidence="7">OPRTase</shortName>
        <ecNumber evidence="2 7">2.4.2.10</ecNumber>
    </recommendedName>
</protein>
<dbReference type="GO" id="GO:0019856">
    <property type="term" value="P:pyrimidine nucleobase biosynthetic process"/>
    <property type="evidence" value="ECO:0007669"/>
    <property type="project" value="TreeGrafter"/>
</dbReference>
<sequence length="203" mass="21612">MGIAVSGCEICYTGRSKKAGVSMADYKERLRDVLKEKAVIFGEVTLSSGEKSNYYIDCRKVTLDAEGAFLIGEVLSDMLEDADAVGGLTLGADPIATAVAVKSYEKGKPVEAFIVRKGQKAHGMMKRIEGPIEPGSNVIIVDDVITKGGSILEAIEAAEAEGHHVIKAICLVDRQQDGSDIIRDKGYKLEMLFTTADLGVSAG</sequence>
<dbReference type="AlphaFoldDB" id="A0A2M7T556"/>
<keyword evidence="5 7" id="KW-0460">Magnesium</keyword>
<organism evidence="9 10">
    <name type="scientific">Candidatus Aquicultor secundus</name>
    <dbReference type="NCBI Taxonomy" id="1973895"/>
    <lineage>
        <taxon>Bacteria</taxon>
        <taxon>Bacillati</taxon>
        <taxon>Actinomycetota</taxon>
        <taxon>Candidatus Aquicultoria</taxon>
        <taxon>Candidatus Aquicultorales</taxon>
        <taxon>Candidatus Aquicultoraceae</taxon>
        <taxon>Candidatus Aquicultor</taxon>
    </lineage>
</organism>
<keyword evidence="3 7" id="KW-0328">Glycosyltransferase</keyword>
<comment type="function">
    <text evidence="7">Catalyzes the transfer of a ribosyl phosphate group from 5-phosphoribose 1-diphosphate to orotate, leading to the formation of orotidine monophosphate (OMP).</text>
</comment>
<dbReference type="EC" id="2.4.2.10" evidence="2 7"/>
<comment type="caution">
    <text evidence="7">Lacks conserved residue(s) required for the propagation of feature annotation.</text>
</comment>
<feature type="binding site" evidence="7">
    <location>
        <position position="174"/>
    </location>
    <ligand>
        <name>orotate</name>
        <dbReference type="ChEBI" id="CHEBI:30839"/>
    </ligand>
</feature>
<evidence type="ECO:0000256" key="7">
    <source>
        <dbReference type="HAMAP-Rule" id="MF_01208"/>
    </source>
</evidence>
<comment type="similarity">
    <text evidence="7">Belongs to the purine/pyrimidine phosphoribosyltransferase family. PyrE subfamily.</text>
</comment>
<feature type="domain" description="Phosphoribosyltransferase" evidence="8">
    <location>
        <begin position="120"/>
        <end position="180"/>
    </location>
</feature>
<evidence type="ECO:0000313" key="10">
    <source>
        <dbReference type="Proteomes" id="UP000230956"/>
    </source>
</evidence>
<comment type="catalytic activity">
    <reaction evidence="7">
        <text>orotidine 5'-phosphate + diphosphate = orotate + 5-phospho-alpha-D-ribose 1-diphosphate</text>
        <dbReference type="Rhea" id="RHEA:10380"/>
        <dbReference type="ChEBI" id="CHEBI:30839"/>
        <dbReference type="ChEBI" id="CHEBI:33019"/>
        <dbReference type="ChEBI" id="CHEBI:57538"/>
        <dbReference type="ChEBI" id="CHEBI:58017"/>
        <dbReference type="EC" id="2.4.2.10"/>
    </reaction>
</comment>
<evidence type="ECO:0000256" key="3">
    <source>
        <dbReference type="ARBA" id="ARBA00022676"/>
    </source>
</evidence>
<dbReference type="InterPro" id="IPR023031">
    <property type="entry name" value="OPRT"/>
</dbReference>
<dbReference type="Pfam" id="PF00156">
    <property type="entry name" value="Pribosyltran"/>
    <property type="match status" value="1"/>
</dbReference>
<comment type="caution">
    <text evidence="9">The sequence shown here is derived from an EMBL/GenBank/DDBJ whole genome shotgun (WGS) entry which is preliminary data.</text>
</comment>
<dbReference type="GO" id="GO:0004588">
    <property type="term" value="F:orotate phosphoribosyltransferase activity"/>
    <property type="evidence" value="ECO:0007669"/>
    <property type="project" value="UniProtKB-UniRule"/>
</dbReference>
<name>A0A2M7T556_9ACTN</name>
<evidence type="ECO:0000256" key="4">
    <source>
        <dbReference type="ARBA" id="ARBA00022679"/>
    </source>
</evidence>
<dbReference type="GO" id="GO:0000287">
    <property type="term" value="F:magnesium ion binding"/>
    <property type="evidence" value="ECO:0007669"/>
    <property type="project" value="UniProtKB-UniRule"/>
</dbReference>
<comment type="subunit">
    <text evidence="7">Homodimer.</text>
</comment>
<comment type="cofactor">
    <cofactor evidence="7">
        <name>Mg(2+)</name>
        <dbReference type="ChEBI" id="CHEBI:18420"/>
    </cofactor>
</comment>
<dbReference type="Gene3D" id="3.40.50.2020">
    <property type="match status" value="1"/>
</dbReference>
<dbReference type="InterPro" id="IPR000836">
    <property type="entry name" value="PRTase_dom"/>
</dbReference>
<feature type="binding site" evidence="7">
    <location>
        <position position="116"/>
    </location>
    <ligand>
        <name>5-phospho-alpha-D-ribose 1-diphosphate</name>
        <dbReference type="ChEBI" id="CHEBI:58017"/>
        <note>ligand shared between dimeric partners</note>
    </ligand>
</feature>
<feature type="binding site" evidence="7">
    <location>
        <position position="146"/>
    </location>
    <ligand>
        <name>orotate</name>
        <dbReference type="ChEBI" id="CHEBI:30839"/>
    </ligand>
</feature>
<feature type="binding site" evidence="7">
    <location>
        <position position="120"/>
    </location>
    <ligand>
        <name>5-phospho-alpha-D-ribose 1-diphosphate</name>
        <dbReference type="ChEBI" id="CHEBI:58017"/>
        <note>ligand shared between dimeric partners</note>
    </ligand>
</feature>
<gene>
    <name evidence="7 9" type="primary">pyrE</name>
    <name evidence="9" type="ORF">COY37_11230</name>
</gene>
<accession>A0A2M7T556</accession>
<dbReference type="NCBIfam" id="TIGR00336">
    <property type="entry name" value="pyrE"/>
    <property type="match status" value="1"/>
</dbReference>
<feature type="binding site" evidence="7">
    <location>
        <position position="122"/>
    </location>
    <ligand>
        <name>5-phospho-alpha-D-ribose 1-diphosphate</name>
        <dbReference type="ChEBI" id="CHEBI:58017"/>
        <note>ligand shared between dimeric partners</note>
    </ligand>
</feature>
<dbReference type="EMBL" id="PFNG01000259">
    <property type="protein sequence ID" value="PIZ34919.1"/>
    <property type="molecule type" value="Genomic_DNA"/>
</dbReference>
<proteinExistence type="inferred from homology"/>
<dbReference type="InterPro" id="IPR004467">
    <property type="entry name" value="Or_phspho_trans_dom"/>
</dbReference>
<evidence type="ECO:0000259" key="8">
    <source>
        <dbReference type="Pfam" id="PF00156"/>
    </source>
</evidence>
<dbReference type="CDD" id="cd06223">
    <property type="entry name" value="PRTases_typeI"/>
    <property type="match status" value="1"/>
</dbReference>
<keyword evidence="6 7" id="KW-0665">Pyrimidine biosynthesis</keyword>
<feature type="binding site" description="in other chain" evidence="7">
    <location>
        <begin position="142"/>
        <end position="150"/>
    </location>
    <ligand>
        <name>5-phospho-alpha-D-ribose 1-diphosphate</name>
        <dbReference type="ChEBI" id="CHEBI:58017"/>
        <note>ligand shared between dimeric partners</note>
    </ligand>
</feature>
<dbReference type="HAMAP" id="MF_01208">
    <property type="entry name" value="PyrE"/>
    <property type="match status" value="1"/>
</dbReference>
<evidence type="ECO:0000313" key="9">
    <source>
        <dbReference type="EMBL" id="PIZ34919.1"/>
    </source>
</evidence>
<dbReference type="UniPathway" id="UPA00070">
    <property type="reaction ID" value="UER00119"/>
</dbReference>
<keyword evidence="4 7" id="KW-0808">Transferase</keyword>
<dbReference type="PANTHER" id="PTHR19278">
    <property type="entry name" value="OROTATE PHOSPHORIBOSYLTRANSFERASE"/>
    <property type="match status" value="1"/>
</dbReference>
<dbReference type="FunFam" id="3.40.50.2020:FF:000029">
    <property type="entry name" value="Orotate phosphoribosyltransferase"/>
    <property type="match status" value="1"/>
</dbReference>
<comment type="pathway">
    <text evidence="1 7">Pyrimidine metabolism; UMP biosynthesis via de novo pathway; UMP from orotate: step 1/2.</text>
</comment>
<evidence type="ECO:0000256" key="1">
    <source>
        <dbReference type="ARBA" id="ARBA00004889"/>
    </source>
</evidence>
<dbReference type="GO" id="GO:0044205">
    <property type="term" value="P:'de novo' UMP biosynthetic process"/>
    <property type="evidence" value="ECO:0007669"/>
    <property type="project" value="UniProtKB-UniRule"/>
</dbReference>
<feature type="binding site" description="in other chain" evidence="7">
    <location>
        <position position="117"/>
    </location>
    <ligand>
        <name>5-phospho-alpha-D-ribose 1-diphosphate</name>
        <dbReference type="ChEBI" id="CHEBI:58017"/>
        <note>ligand shared between dimeric partners</note>
    </ligand>
</feature>
<evidence type="ECO:0000256" key="5">
    <source>
        <dbReference type="ARBA" id="ARBA00022842"/>
    </source>
</evidence>
<evidence type="ECO:0000256" key="6">
    <source>
        <dbReference type="ARBA" id="ARBA00022975"/>
    </source>
</evidence>
<dbReference type="Proteomes" id="UP000230956">
    <property type="component" value="Unassembled WGS sequence"/>
</dbReference>
<evidence type="ECO:0000256" key="2">
    <source>
        <dbReference type="ARBA" id="ARBA00011971"/>
    </source>
</evidence>
<reference evidence="10" key="1">
    <citation type="submission" date="2017-09" db="EMBL/GenBank/DDBJ databases">
        <title>Depth-based differentiation of microbial function through sediment-hosted aquifers and enrichment of novel symbionts in the deep terrestrial subsurface.</title>
        <authorList>
            <person name="Probst A.J."/>
            <person name="Ladd B."/>
            <person name="Jarett J.K."/>
            <person name="Geller-Mcgrath D.E."/>
            <person name="Sieber C.M.K."/>
            <person name="Emerson J.B."/>
            <person name="Anantharaman K."/>
            <person name="Thomas B.C."/>
            <person name="Malmstrom R."/>
            <person name="Stieglmeier M."/>
            <person name="Klingl A."/>
            <person name="Woyke T."/>
            <person name="Ryan C.M."/>
            <person name="Banfield J.F."/>
        </authorList>
    </citation>
    <scope>NUCLEOTIDE SEQUENCE [LARGE SCALE GENOMIC DNA]</scope>
</reference>
<dbReference type="PANTHER" id="PTHR19278:SF9">
    <property type="entry name" value="URIDINE 5'-MONOPHOSPHATE SYNTHASE"/>
    <property type="match status" value="1"/>
</dbReference>